<dbReference type="InterPro" id="IPR036249">
    <property type="entry name" value="Thioredoxin-like_sf"/>
</dbReference>
<dbReference type="Pfam" id="PF11009">
    <property type="entry name" value="BrxC"/>
    <property type="match status" value="1"/>
</dbReference>
<reference evidence="1 2" key="1">
    <citation type="submission" date="2018-06" db="EMBL/GenBank/DDBJ databases">
        <title>The draft genome sequence of Crocinitomix sp. SM1701.</title>
        <authorList>
            <person name="Zhang X."/>
        </authorList>
    </citation>
    <scope>NUCLEOTIDE SEQUENCE [LARGE SCALE GENOMIC DNA]</scope>
    <source>
        <strain evidence="1 2">SM1701</strain>
    </source>
</reference>
<accession>A0A2W1MYN5</accession>
<dbReference type="OrthoDB" id="677051at2"/>
<dbReference type="AlphaFoldDB" id="A0A2W1MYN5"/>
<dbReference type="InterPro" id="IPR022551">
    <property type="entry name" value="BrxC"/>
</dbReference>
<gene>
    <name evidence="1" type="primary">ytxJ</name>
    <name evidence="1" type="ORF">DNU06_08490</name>
</gene>
<evidence type="ECO:0000313" key="2">
    <source>
        <dbReference type="Proteomes" id="UP000249248"/>
    </source>
</evidence>
<keyword evidence="2" id="KW-1185">Reference proteome</keyword>
<evidence type="ECO:0000313" key="1">
    <source>
        <dbReference type="EMBL" id="PZE17299.1"/>
    </source>
</evidence>
<proteinExistence type="predicted"/>
<organism evidence="1 2">
    <name type="scientific">Putridiphycobacter roseus</name>
    <dbReference type="NCBI Taxonomy" id="2219161"/>
    <lineage>
        <taxon>Bacteria</taxon>
        <taxon>Pseudomonadati</taxon>
        <taxon>Bacteroidota</taxon>
        <taxon>Flavobacteriia</taxon>
        <taxon>Flavobacteriales</taxon>
        <taxon>Crocinitomicaceae</taxon>
        <taxon>Putridiphycobacter</taxon>
    </lineage>
</organism>
<dbReference type="NCBIfam" id="TIGR04019">
    <property type="entry name" value="B_thiol_YtxJ"/>
    <property type="match status" value="1"/>
</dbReference>
<sequence length="123" mass="13797">MGLFSSKKNTNSNVNWIPLNSIEQLNELTEFSKEKPVVIFKHSTRCSISTMSKSRLDSNWVGTDEDAVMVYLDLIKYRDLSTQIASDFNIMHESPQILVIKNGVCTYSATHGNIDAKLVKAAL</sequence>
<comment type="caution">
    <text evidence="1">The sequence shown here is derived from an EMBL/GenBank/DDBJ whole genome shotgun (WGS) entry which is preliminary data.</text>
</comment>
<protein>
    <submittedName>
        <fullName evidence="1">Bacillithiol system redox-active protein YtxJ</fullName>
    </submittedName>
</protein>
<dbReference type="SUPFAM" id="SSF52833">
    <property type="entry name" value="Thioredoxin-like"/>
    <property type="match status" value="1"/>
</dbReference>
<dbReference type="Gene3D" id="3.40.30.10">
    <property type="entry name" value="Glutaredoxin"/>
    <property type="match status" value="1"/>
</dbReference>
<name>A0A2W1MYN5_9FLAO</name>
<dbReference type="Proteomes" id="UP000249248">
    <property type="component" value="Unassembled WGS sequence"/>
</dbReference>
<dbReference type="RefSeq" id="WP_111062824.1">
    <property type="nucleotide sequence ID" value="NZ_JBHUCU010000016.1"/>
</dbReference>
<dbReference type="EMBL" id="QKSB01000004">
    <property type="protein sequence ID" value="PZE17299.1"/>
    <property type="molecule type" value="Genomic_DNA"/>
</dbReference>